<dbReference type="NCBIfam" id="TIGR00546">
    <property type="entry name" value="lnt"/>
    <property type="match status" value="1"/>
</dbReference>
<dbReference type="HAMAP" id="MF_01148">
    <property type="entry name" value="Lnt"/>
    <property type="match status" value="1"/>
</dbReference>
<dbReference type="InterPro" id="IPR003010">
    <property type="entry name" value="C-N_Hydrolase"/>
</dbReference>
<evidence type="ECO:0000256" key="9">
    <source>
        <dbReference type="HAMAP-Rule" id="MF_01148"/>
    </source>
</evidence>
<comment type="similarity">
    <text evidence="2 9">Belongs to the CN hydrolase family. Apolipoprotein N-acyltransferase subfamily.</text>
</comment>
<evidence type="ECO:0000256" key="7">
    <source>
        <dbReference type="ARBA" id="ARBA00023136"/>
    </source>
</evidence>
<dbReference type="InterPro" id="IPR036526">
    <property type="entry name" value="C-N_Hydrolase_sf"/>
</dbReference>
<dbReference type="Pfam" id="PF00795">
    <property type="entry name" value="CN_hydrolase"/>
    <property type="match status" value="1"/>
</dbReference>
<keyword evidence="11" id="KW-0449">Lipoprotein</keyword>
<dbReference type="InterPro" id="IPR004563">
    <property type="entry name" value="Apolipo_AcylTrfase"/>
</dbReference>
<dbReference type="Gene3D" id="3.60.110.10">
    <property type="entry name" value="Carbon-nitrogen hydrolase"/>
    <property type="match status" value="1"/>
</dbReference>
<dbReference type="Pfam" id="PF20154">
    <property type="entry name" value="LNT_N"/>
    <property type="match status" value="1"/>
</dbReference>
<dbReference type="Proteomes" id="UP000288212">
    <property type="component" value="Unassembled WGS sequence"/>
</dbReference>
<protein>
    <recommendedName>
        <fullName evidence="9">Apolipoprotein N-acyltransferase</fullName>
        <shortName evidence="9">ALP N-acyltransferase</shortName>
        <ecNumber evidence="9">2.3.1.269</ecNumber>
    </recommendedName>
</protein>
<comment type="pathway">
    <text evidence="9">Protein modification; lipoprotein biosynthesis (N-acyl transfer).</text>
</comment>
<comment type="function">
    <text evidence="9">Catalyzes the phospholipid dependent N-acylation of the N-terminal cysteine of apolipoprotein, the last step in lipoprotein maturation.</text>
</comment>
<dbReference type="CDD" id="cd07571">
    <property type="entry name" value="ALP_N-acyl_transferase"/>
    <property type="match status" value="1"/>
</dbReference>
<keyword evidence="4 9" id="KW-0808">Transferase</keyword>
<evidence type="ECO:0000256" key="2">
    <source>
        <dbReference type="ARBA" id="ARBA00010065"/>
    </source>
</evidence>
<keyword evidence="3 9" id="KW-1003">Cell membrane</keyword>
<evidence type="ECO:0000313" key="11">
    <source>
        <dbReference type="EMBL" id="RUO21991.1"/>
    </source>
</evidence>
<dbReference type="AlphaFoldDB" id="A0A432VZA0"/>
<reference evidence="11 12" key="1">
    <citation type="journal article" date="2011" name="Front. Microbiol.">
        <title>Genomic signatures of strain selection and enhancement in Bacillus atrophaeus var. globigii, a historical biowarfare simulant.</title>
        <authorList>
            <person name="Gibbons H.S."/>
            <person name="Broomall S.M."/>
            <person name="McNew L.A."/>
            <person name="Daligault H."/>
            <person name="Chapman C."/>
            <person name="Bruce D."/>
            <person name="Karavis M."/>
            <person name="Krepps M."/>
            <person name="McGregor P.A."/>
            <person name="Hong C."/>
            <person name="Park K.H."/>
            <person name="Akmal A."/>
            <person name="Feldman A."/>
            <person name="Lin J.S."/>
            <person name="Chang W.E."/>
            <person name="Higgs B.W."/>
            <person name="Demirev P."/>
            <person name="Lindquist J."/>
            <person name="Liem A."/>
            <person name="Fochler E."/>
            <person name="Read T.D."/>
            <person name="Tapia R."/>
            <person name="Johnson S."/>
            <person name="Bishop-Lilly K.A."/>
            <person name="Detter C."/>
            <person name="Han C."/>
            <person name="Sozhamannan S."/>
            <person name="Rosenzweig C.N."/>
            <person name="Skowronski E.W."/>
        </authorList>
    </citation>
    <scope>NUCLEOTIDE SEQUENCE [LARGE SCALE GENOMIC DNA]</scope>
    <source>
        <strain evidence="11 12">AK5</strain>
    </source>
</reference>
<name>A0A432VZA0_9GAMM</name>
<gene>
    <name evidence="9" type="primary">lnt</name>
    <name evidence="11" type="ORF">CWE06_03925</name>
</gene>
<dbReference type="EC" id="2.3.1.269" evidence="9"/>
<evidence type="ECO:0000256" key="3">
    <source>
        <dbReference type="ARBA" id="ARBA00022475"/>
    </source>
</evidence>
<dbReference type="GO" id="GO:0042158">
    <property type="term" value="P:lipoprotein biosynthetic process"/>
    <property type="evidence" value="ECO:0007669"/>
    <property type="project" value="UniProtKB-UniRule"/>
</dbReference>
<evidence type="ECO:0000256" key="5">
    <source>
        <dbReference type="ARBA" id="ARBA00022692"/>
    </source>
</evidence>
<evidence type="ECO:0000259" key="10">
    <source>
        <dbReference type="PROSITE" id="PS50263"/>
    </source>
</evidence>
<feature type="transmembrane region" description="Helical" evidence="9">
    <location>
        <begin position="204"/>
        <end position="221"/>
    </location>
</feature>
<keyword evidence="12" id="KW-1185">Reference proteome</keyword>
<dbReference type="SUPFAM" id="SSF56317">
    <property type="entry name" value="Carbon-nitrogen hydrolase"/>
    <property type="match status" value="1"/>
</dbReference>
<dbReference type="UniPathway" id="UPA00666"/>
<comment type="catalytic activity">
    <reaction evidence="9">
        <text>N-terminal S-1,2-diacyl-sn-glyceryl-L-cysteinyl-[lipoprotein] + a glycerophospholipid = N-acyl-S-1,2-diacyl-sn-glyceryl-L-cysteinyl-[lipoprotein] + a 2-acyl-sn-glycero-3-phospholipid + H(+)</text>
        <dbReference type="Rhea" id="RHEA:48228"/>
        <dbReference type="Rhea" id="RHEA-COMP:14681"/>
        <dbReference type="Rhea" id="RHEA-COMP:14684"/>
        <dbReference type="ChEBI" id="CHEBI:15378"/>
        <dbReference type="ChEBI" id="CHEBI:136912"/>
        <dbReference type="ChEBI" id="CHEBI:140656"/>
        <dbReference type="ChEBI" id="CHEBI:140657"/>
        <dbReference type="ChEBI" id="CHEBI:140660"/>
        <dbReference type="EC" id="2.3.1.269"/>
    </reaction>
</comment>
<keyword evidence="8 9" id="KW-0012">Acyltransferase</keyword>
<feature type="transmembrane region" description="Helical" evidence="9">
    <location>
        <begin position="44"/>
        <end position="60"/>
    </location>
</feature>
<dbReference type="PANTHER" id="PTHR38686">
    <property type="entry name" value="APOLIPOPROTEIN N-ACYLTRANSFERASE"/>
    <property type="match status" value="1"/>
</dbReference>
<organism evidence="11 12">
    <name type="scientific">Aliidiomarina haloalkalitolerans</name>
    <dbReference type="NCBI Taxonomy" id="859059"/>
    <lineage>
        <taxon>Bacteria</taxon>
        <taxon>Pseudomonadati</taxon>
        <taxon>Pseudomonadota</taxon>
        <taxon>Gammaproteobacteria</taxon>
        <taxon>Alteromonadales</taxon>
        <taxon>Idiomarinaceae</taxon>
        <taxon>Aliidiomarina</taxon>
    </lineage>
</organism>
<feature type="transmembrane region" description="Helical" evidence="9">
    <location>
        <begin position="67"/>
        <end position="87"/>
    </location>
</feature>
<comment type="caution">
    <text evidence="11">The sequence shown here is derived from an EMBL/GenBank/DDBJ whole genome shotgun (WGS) entry which is preliminary data.</text>
</comment>
<dbReference type="GO" id="GO:0016410">
    <property type="term" value="F:N-acyltransferase activity"/>
    <property type="evidence" value="ECO:0007669"/>
    <property type="project" value="UniProtKB-UniRule"/>
</dbReference>
<comment type="subcellular location">
    <subcellularLocation>
        <location evidence="1 9">Cell membrane</location>
        <topology evidence="1 9">Multi-pass membrane protein</topology>
    </subcellularLocation>
</comment>
<feature type="transmembrane region" description="Helical" evidence="9">
    <location>
        <begin position="179"/>
        <end position="197"/>
    </location>
</feature>
<feature type="transmembrane region" description="Helical" evidence="9">
    <location>
        <begin position="21"/>
        <end position="38"/>
    </location>
</feature>
<dbReference type="InterPro" id="IPR045378">
    <property type="entry name" value="LNT_N"/>
</dbReference>
<keyword evidence="5 9" id="KW-0812">Transmembrane</keyword>
<evidence type="ECO:0000256" key="1">
    <source>
        <dbReference type="ARBA" id="ARBA00004651"/>
    </source>
</evidence>
<dbReference type="PANTHER" id="PTHR38686:SF1">
    <property type="entry name" value="APOLIPOPROTEIN N-ACYLTRANSFERASE"/>
    <property type="match status" value="1"/>
</dbReference>
<feature type="transmembrane region" description="Helical" evidence="9">
    <location>
        <begin position="135"/>
        <end position="159"/>
    </location>
</feature>
<evidence type="ECO:0000313" key="12">
    <source>
        <dbReference type="Proteomes" id="UP000288212"/>
    </source>
</evidence>
<feature type="domain" description="CN hydrolase" evidence="10">
    <location>
        <begin position="235"/>
        <end position="482"/>
    </location>
</feature>
<proteinExistence type="inferred from homology"/>
<evidence type="ECO:0000256" key="8">
    <source>
        <dbReference type="ARBA" id="ARBA00023315"/>
    </source>
</evidence>
<keyword evidence="6 9" id="KW-1133">Transmembrane helix</keyword>
<keyword evidence="7 9" id="KW-0472">Membrane</keyword>
<evidence type="ECO:0000256" key="6">
    <source>
        <dbReference type="ARBA" id="ARBA00022989"/>
    </source>
</evidence>
<dbReference type="EMBL" id="PIPI01000001">
    <property type="protein sequence ID" value="RUO21991.1"/>
    <property type="molecule type" value="Genomic_DNA"/>
</dbReference>
<dbReference type="OrthoDB" id="9804277at2"/>
<dbReference type="PROSITE" id="PS50263">
    <property type="entry name" value="CN_HYDROLASE"/>
    <property type="match status" value="1"/>
</dbReference>
<accession>A0A432VZA0</accession>
<evidence type="ECO:0000256" key="4">
    <source>
        <dbReference type="ARBA" id="ARBA00022679"/>
    </source>
</evidence>
<dbReference type="GO" id="GO:0005886">
    <property type="term" value="C:plasma membrane"/>
    <property type="evidence" value="ECO:0007669"/>
    <property type="project" value="UniProtKB-SubCell"/>
</dbReference>
<feature type="transmembrane region" description="Helical" evidence="9">
    <location>
        <begin position="99"/>
        <end position="123"/>
    </location>
</feature>
<sequence length="517" mass="58457">MTKVSLVLLQSVQKKLIQPRWRYGLALLAGALLTFSYAPFSQAWLTPILLCLWLLLLVRSQTAKQAALTGFSFGFGWFAAGISWVYVSIDQFGGTPMLVSVLIMALLCAYLAVYPTLAAWTWFKLRRYTSGLSLFVLPFIWLVSEFLRGWLLTGFPWLGLGYTQTFSALGNLAPHLGELGITLALWLIALGLTYFILHRRYEWLFLPLVVVLFAWNAPRLNTLEYTGEQTSVALVQGNVVQDLKWDAEQQWPNYDTYVELTQPYLEHDLIIWPESAITFIEPLAQRPLANLNQLLLAEKTTLISGIIDLDRYTGEFYNSMIVMGEQPSGGWYYGHENRYQKHQLLPIGEFVPFESLLRPLAPLFNLPMSSFSRGSYLQSNLNANGINIAANICYEVAFARQIRANVNADTHFLLTISNDTWFGDSHGPHQHWQIAAMRARELGRPMLRATNNGITGVIDHTGATLTKIPQFTEAVATTNVLHVTGMTYFARFGDTPVWLIALFLASVSWRWKKRNSA</sequence>